<dbReference type="Proteomes" id="UP000778970">
    <property type="component" value="Unassembled WGS sequence"/>
</dbReference>
<dbReference type="InterPro" id="IPR036465">
    <property type="entry name" value="vWFA_dom_sf"/>
</dbReference>
<gene>
    <name evidence="1" type="ORF">CKO21_06995</name>
</gene>
<organism evidence="1 2">
    <name type="scientific">Rhodovibrio salinarum</name>
    <dbReference type="NCBI Taxonomy" id="1087"/>
    <lineage>
        <taxon>Bacteria</taxon>
        <taxon>Pseudomonadati</taxon>
        <taxon>Pseudomonadota</taxon>
        <taxon>Alphaproteobacteria</taxon>
        <taxon>Rhodospirillales</taxon>
        <taxon>Rhodovibrionaceae</taxon>
        <taxon>Rhodovibrio</taxon>
    </lineage>
</organism>
<dbReference type="AlphaFoldDB" id="A0A934QIC9"/>
<evidence type="ECO:0000313" key="2">
    <source>
        <dbReference type="Proteomes" id="UP000778970"/>
    </source>
</evidence>
<keyword evidence="2" id="KW-1185">Reference proteome</keyword>
<dbReference type="InterPro" id="IPR010607">
    <property type="entry name" value="DUF1194"/>
</dbReference>
<proteinExistence type="predicted"/>
<comment type="caution">
    <text evidence="1">The sequence shown here is derived from an EMBL/GenBank/DDBJ whole genome shotgun (WGS) entry which is preliminary data.</text>
</comment>
<protein>
    <submittedName>
        <fullName evidence="1">DUF1194 domain-containing protein</fullName>
    </submittedName>
</protein>
<name>A0A934QIC9_9PROT</name>
<dbReference type="Pfam" id="PF06707">
    <property type="entry name" value="DUF1194"/>
    <property type="match status" value="1"/>
</dbReference>
<accession>A0A934QIC9</accession>
<evidence type="ECO:0000313" key="1">
    <source>
        <dbReference type="EMBL" id="MBK1696990.1"/>
    </source>
</evidence>
<dbReference type="EMBL" id="NRRE01000020">
    <property type="protein sequence ID" value="MBK1696990.1"/>
    <property type="molecule type" value="Genomic_DNA"/>
</dbReference>
<sequence>MAWLPLGAVVLPGRGMAQDGRRLVDVELVLAADGSGSIDDDELATQRRGYADALAHPRVLQAIQGGYHGRIALTYIEWGGPRSQHTIVDWQEIANGDDAKAFGDALVTAPRAARGWNSISGAIAYGHQKIDENRFAGHRKVIDISGDGPQRGGPSLGLTRQQAVEAGITINALVVRRPGGGYPGPGGMPLHTHYERDVIGGRGAFVMTADTEIGFTDAILNKLIQEIAEGRPTGAARG</sequence>
<reference evidence="1" key="2">
    <citation type="journal article" date="2020" name="Microorganisms">
        <title>Osmotic Adaptation and Compatible Solute Biosynthesis of Phototrophic Bacteria as Revealed from Genome Analyses.</title>
        <authorList>
            <person name="Imhoff J.F."/>
            <person name="Rahn T."/>
            <person name="Kunzel S."/>
            <person name="Keller A."/>
            <person name="Neulinger S.C."/>
        </authorList>
    </citation>
    <scope>NUCLEOTIDE SEQUENCE</scope>
    <source>
        <strain evidence="1">DSM 9154</strain>
    </source>
</reference>
<dbReference type="SUPFAM" id="SSF53300">
    <property type="entry name" value="vWA-like"/>
    <property type="match status" value="1"/>
</dbReference>
<reference evidence="1" key="1">
    <citation type="submission" date="2017-08" db="EMBL/GenBank/DDBJ databases">
        <authorList>
            <person name="Imhoff J.F."/>
            <person name="Rahn T."/>
            <person name="Kuenzel S."/>
            <person name="Neulinger S.C."/>
        </authorList>
    </citation>
    <scope>NUCLEOTIDE SEQUENCE</scope>
    <source>
        <strain evidence="1">DSM 9154</strain>
    </source>
</reference>